<feature type="compositionally biased region" description="Basic and acidic residues" evidence="2">
    <location>
        <begin position="309"/>
        <end position="326"/>
    </location>
</feature>
<evidence type="ECO:0000313" key="3">
    <source>
        <dbReference type="EMBL" id="KAL0273909.1"/>
    </source>
</evidence>
<proteinExistence type="predicted"/>
<feature type="compositionally biased region" description="Basic and acidic residues" evidence="2">
    <location>
        <begin position="732"/>
        <end position="748"/>
    </location>
</feature>
<reference evidence="3" key="1">
    <citation type="journal article" date="2024" name="Gigascience">
        <title>Chromosome-level genome of the poultry shaft louse Menopon gallinae provides insight into the host-switching and adaptive evolution of parasitic lice.</title>
        <authorList>
            <person name="Xu Y."/>
            <person name="Ma L."/>
            <person name="Liu S."/>
            <person name="Liang Y."/>
            <person name="Liu Q."/>
            <person name="He Z."/>
            <person name="Tian L."/>
            <person name="Duan Y."/>
            <person name="Cai W."/>
            <person name="Li H."/>
            <person name="Song F."/>
        </authorList>
    </citation>
    <scope>NUCLEOTIDE SEQUENCE</scope>
    <source>
        <strain evidence="3">Cailab_2023a</strain>
    </source>
</reference>
<organism evidence="3">
    <name type="scientific">Menopon gallinae</name>
    <name type="common">poultry shaft louse</name>
    <dbReference type="NCBI Taxonomy" id="328185"/>
    <lineage>
        <taxon>Eukaryota</taxon>
        <taxon>Metazoa</taxon>
        <taxon>Ecdysozoa</taxon>
        <taxon>Arthropoda</taxon>
        <taxon>Hexapoda</taxon>
        <taxon>Insecta</taxon>
        <taxon>Pterygota</taxon>
        <taxon>Neoptera</taxon>
        <taxon>Paraneoptera</taxon>
        <taxon>Psocodea</taxon>
        <taxon>Troctomorpha</taxon>
        <taxon>Phthiraptera</taxon>
        <taxon>Amblycera</taxon>
        <taxon>Menoponidae</taxon>
        <taxon>Menopon</taxon>
    </lineage>
</organism>
<feature type="region of interest" description="Disordered" evidence="2">
    <location>
        <begin position="309"/>
        <end position="349"/>
    </location>
</feature>
<feature type="coiled-coil region" evidence="1">
    <location>
        <begin position="1540"/>
        <end position="1609"/>
    </location>
</feature>
<feature type="coiled-coil region" evidence="1">
    <location>
        <begin position="1660"/>
        <end position="1802"/>
    </location>
</feature>
<dbReference type="EMBL" id="JARGDH010000003">
    <property type="protein sequence ID" value="KAL0273909.1"/>
    <property type="molecule type" value="Genomic_DNA"/>
</dbReference>
<dbReference type="PANTHER" id="PTHR23159:SF31">
    <property type="entry name" value="CENTROSOME-ASSOCIATED PROTEIN CEP250 ISOFORM X1"/>
    <property type="match status" value="1"/>
</dbReference>
<sequence>MDKSPSINCQDVDDGSWDLDENNEEFLQELENLSSNSWDITSEKDNKDCNETPIQETTVEAFKQEDVDEFADSCQSSKVINALEIPVSSARESASSDSISEICLPEDGGKCVFDEVKKFEDNSGRSFHENVESEIDTVQEINDVEKTDKIGEVEGVELFTSAEKIEQSLVVEDLEEPENQLRITETITESDADDESVWKVPQSPRTVSTVDSIISSPVRTKVFIRKKSRSDPNISRRINRTKCSKSCGNLTVLENICLKDALIKYEGSCKQEIDENKKKHILKDIIELGDKPMYFQEIECRTLRTGTKDKKMENDDRKEDLERENRNLAARPGASNMSEEAVSLPDISGAGRSDRKENYEFRKAVSFITNQSADDCNDCNEIQDNNLSESWILLDEMGQSQRVTMLEVRFLLNGRSADSVLQENKEHFIPRSSVVRNANSDFLVEQWNPLVEESLQHFLHEEDPVGEEASNTIGLERKFGNMLLYIQSGVNLTSSVRFIPVDTEMIHMWRQSRENVSPISSEDDTRVHMTENIMEEASEFDNPETSEYMGGGNHGNHGVFKHGSAARKRRNKQNKTDDCEHRILENRKIIDSLTDNIKQLRTRLDVERSRSSSLEQEVFRLRAQLDKCKSGQSSTKSQISMSQVTEECKTNGIHMIPEITSSSLLSIEEIRNDNNESRADDSISQPRSKDQENAVRKTDKKRFKEALEKNLSDIEEILKCKNKSQAGGGKENSSKTESKKLHPNEDSSRVSSSGSGTTFATMETTSQALSETAGSVYSWFNSKKLYNSQRDIPEIITELEKENEQLLRENTNLKQKLNEISFELDEYTGSTLIASPVEEGRQAESLRNQVCNLKLELEKLKSISKSKEHGYIVKDAILREELAEKSVSVENLRKVIMNIFQDVSESREKLNEMGVATPNFSTEIGRLKPDDLLVQLRNLMAQMTSKIADFQKENTILKKSIKENFTCHSKDTVFSLQRSFDVNFLQEVPGLLFNNIAKDEGSIKPEDAMLEEQIKNLRKENDVLLESHVESREKLKSTTISLIEEKSKVEALQAALKAITSEKSNTTQALEMCRKEKAILESDLEAERKKIIEMKIECERTKMHTRDLEEKIQGSSDKCREFDELKKNYKELESRESFQIAQLQCLTEELKKLDKLKSELEEELRAVNLEAEESSRGKLQYIQHLETMVSNAEQNLADIKHKYNEASKTALTLQEANEDLEKQNLNNIKMCNKANDELENCRGIIKDLEQRNKTLEEEKRKALCDLNTIVKSEREKTETLEKLINERKGLDEELTMMRSSANTQERAKDRLLKEQKDLRNEVAILKKQNAKLGLKYQNVKFECNERTRLLKRLDIKMKENFVEYNKRIACLEKNVCNIIEKAVAYKNSFQEKHSEVNAIVRELQEQLDVVNIEKRDLETEFYAAMKQLQKEMSEKKRLKKLTFKSEMENMKDPSDCSVNTANDEMESRLKKAEGDVADKQEKIRQLELSKEEERIHYEGIIAGLKTQISRDQVRLDVLLKNISCTEKNAQEPSADEASKVVALEQKVLELTEELDKKRKRTLELTEVIENNEQEMRRKADECDLFKQKVTQLKDEIRNMKEQFSKLQEFLSTVSKNVETYQKERDEIAGKLAKSLKVIMEERASKQSAEAVFAEKEKLFKSQIEELHERLGEKNKEYEEVLKTMGEKKSMVSKLQDDVKKWKLEVANLKAQVGSLTNEKRDCQDNEINNDAKLREMRELNLELRKREGELKAIIVRLEDDLRGARLLIKELEGDLMTEKNSKRLLKEVITSARQDIQKFRRNGQVLPSIADKIERHFNLSQVQSRELLSGYRTNTEENCLMLH</sequence>
<gene>
    <name evidence="3" type="ORF">PYX00_006473</name>
</gene>
<comment type="caution">
    <text evidence="3">The sequence shown here is derived from an EMBL/GenBank/DDBJ whole genome shotgun (WGS) entry which is preliminary data.</text>
</comment>
<feature type="coiled-coil region" evidence="1">
    <location>
        <begin position="590"/>
        <end position="617"/>
    </location>
</feature>
<feature type="coiled-coil region" evidence="1">
    <location>
        <begin position="796"/>
        <end position="823"/>
    </location>
</feature>
<accession>A0AAW2HVC9</accession>
<feature type="region of interest" description="Disordered" evidence="2">
    <location>
        <begin position="722"/>
        <end position="759"/>
    </location>
</feature>
<feature type="coiled-coil region" evidence="1">
    <location>
        <begin position="1386"/>
        <end position="1420"/>
    </location>
</feature>
<feature type="region of interest" description="Disordered" evidence="2">
    <location>
        <begin position="673"/>
        <end position="701"/>
    </location>
</feature>
<evidence type="ECO:0000256" key="1">
    <source>
        <dbReference type="SAM" id="Coils"/>
    </source>
</evidence>
<name>A0AAW2HVC9_9NEOP</name>
<feature type="coiled-coil region" evidence="1">
    <location>
        <begin position="1462"/>
        <end position="1496"/>
    </location>
</feature>
<evidence type="ECO:0000256" key="2">
    <source>
        <dbReference type="SAM" id="MobiDB-lite"/>
    </source>
</evidence>
<keyword evidence="1" id="KW-0175">Coiled coil</keyword>
<protein>
    <submittedName>
        <fullName evidence="3">Uncharacterized protein</fullName>
    </submittedName>
</protein>
<dbReference type="PANTHER" id="PTHR23159">
    <property type="entry name" value="CENTROSOMAL PROTEIN 2"/>
    <property type="match status" value="1"/>
</dbReference>
<feature type="coiled-coil region" evidence="1">
    <location>
        <begin position="1007"/>
        <end position="1335"/>
    </location>
</feature>